<dbReference type="InterPro" id="IPR017516">
    <property type="entry name" value="AbrB_dup"/>
</dbReference>
<organism evidence="2 3">
    <name type="scientific">Macrococcoides bohemicum</name>
    <dbReference type="NCBI Taxonomy" id="1903056"/>
    <lineage>
        <taxon>Bacteria</taxon>
        <taxon>Bacillati</taxon>
        <taxon>Bacillota</taxon>
        <taxon>Bacilli</taxon>
        <taxon>Bacillales</taxon>
        <taxon>Staphylococcaceae</taxon>
        <taxon>Macrococcoides</taxon>
    </lineage>
</organism>
<dbReference type="PIRSF" id="PIRSF038991">
    <property type="entry name" value="Protein_AbrB"/>
    <property type="match status" value="1"/>
</dbReference>
<keyword evidence="1" id="KW-0472">Membrane</keyword>
<evidence type="ECO:0000313" key="2">
    <source>
        <dbReference type="EMBL" id="RAK50223.1"/>
    </source>
</evidence>
<keyword evidence="1" id="KW-1133">Transmembrane helix</keyword>
<dbReference type="NCBIfam" id="TIGR03082">
    <property type="entry name" value="Gneg_AbrB_dup"/>
    <property type="match status" value="2"/>
</dbReference>
<dbReference type="Pfam" id="PF05145">
    <property type="entry name" value="AbrB"/>
    <property type="match status" value="1"/>
</dbReference>
<sequence>MEVFFMSYILLFLISIIFSLILDQIGMILPWLFGPILATIILRKFTSLTYRWPKWLGDIGLYILGAQIGVSFTKEVFVDIAGDFLSVIFLSVMILLSAIMISFVFKHIVNCTTETALLASIPGALNQMIVMAEENKNANILVVTLAQTSRLLFVIMIVPFISSMTSDNHEHYQINRAKQVFEVLTLEQIVMIVAMIAAGIYILKLIHFPVPDMLGPTFAILIWNLSTGLNFTVPMSLINFAQLLFGVRIGLQMYDLSSQINKRLFIGIFIQNILLIICAIFLSIVINIYTDHNFNDVFLIAAPGGMAQIIVVALETGANVAMISSYHIFRIFLILLIVAPIMSWYLTHRLNSEIGSAD</sequence>
<evidence type="ECO:0000313" key="3">
    <source>
        <dbReference type="Proteomes" id="UP000249579"/>
    </source>
</evidence>
<comment type="caution">
    <text evidence="2">The sequence shown here is derived from an EMBL/GenBank/DDBJ whole genome shotgun (WGS) entry which is preliminary data.</text>
</comment>
<feature type="transmembrane region" description="Helical" evidence="1">
    <location>
        <begin position="6"/>
        <end position="34"/>
    </location>
</feature>
<feature type="transmembrane region" description="Helical" evidence="1">
    <location>
        <begin position="84"/>
        <end position="104"/>
    </location>
</feature>
<dbReference type="AlphaFoldDB" id="A0A328A6P9"/>
<feature type="transmembrane region" description="Helical" evidence="1">
    <location>
        <begin position="55"/>
        <end position="72"/>
    </location>
</feature>
<feature type="transmembrane region" description="Helical" evidence="1">
    <location>
        <begin position="328"/>
        <end position="346"/>
    </location>
</feature>
<gene>
    <name evidence="2" type="ORF">BHX94_01810</name>
</gene>
<keyword evidence="2" id="KW-0378">Hydrolase</keyword>
<dbReference type="PANTHER" id="PTHR38457">
    <property type="entry name" value="REGULATOR ABRB-RELATED"/>
    <property type="match status" value="1"/>
</dbReference>
<dbReference type="GO" id="GO:0010468">
    <property type="term" value="P:regulation of gene expression"/>
    <property type="evidence" value="ECO:0007669"/>
    <property type="project" value="InterPro"/>
</dbReference>
<dbReference type="Proteomes" id="UP000249579">
    <property type="component" value="Unassembled WGS sequence"/>
</dbReference>
<accession>A0A328A6P9</accession>
<evidence type="ECO:0000256" key="1">
    <source>
        <dbReference type="SAM" id="Phobius"/>
    </source>
</evidence>
<name>A0A328A6P9_9STAP</name>
<reference evidence="2 3" key="1">
    <citation type="journal article" date="2018" name="Front. Microbiol.">
        <title>Description and Comparative Genomics of Macrococcus caseolyticus subsp. hominis subsp. nov., Macrococcus goetzii sp. nov., Macrococcus epidermidis sp. nov., and Macrococcus bohemicus sp. nov., Novel Macrococci From Human Clinical Material With Virulence Potential and Suspected Uptake of Foreign DNA by Natural Transformation.</title>
        <authorList>
            <person name="Maslanova I."/>
            <person name="Wertheimer Z."/>
            <person name="Sedlacek I."/>
            <person name="Svec P."/>
            <person name="Indrakova A."/>
            <person name="Kovarovic V."/>
            <person name="Schumann P."/>
            <person name="Sproer C."/>
            <person name="Kralova S."/>
            <person name="Sedo O."/>
            <person name="Kristofova L."/>
            <person name="Vrbovska V."/>
            <person name="Fuzik T."/>
            <person name="Petras P."/>
            <person name="Zdrahal Z."/>
            <person name="Ruzickova V."/>
            <person name="Doskar J."/>
            <person name="Pantucek R."/>
        </authorList>
    </citation>
    <scope>NUCLEOTIDE SEQUENCE [LARGE SCALE GENOMIC DNA]</scope>
    <source>
        <strain evidence="2 3">03/115</strain>
    </source>
</reference>
<keyword evidence="2" id="KW-0031">Aminopeptidase</keyword>
<proteinExistence type="predicted"/>
<protein>
    <submittedName>
        <fullName evidence="2">Aminopeptidase</fullName>
    </submittedName>
</protein>
<feature type="transmembrane region" description="Helical" evidence="1">
    <location>
        <begin position="183"/>
        <end position="206"/>
    </location>
</feature>
<feature type="transmembrane region" description="Helical" evidence="1">
    <location>
        <begin position="264"/>
        <end position="286"/>
    </location>
</feature>
<feature type="transmembrane region" description="Helical" evidence="1">
    <location>
        <begin position="298"/>
        <end position="316"/>
    </location>
</feature>
<dbReference type="GO" id="GO:0004177">
    <property type="term" value="F:aminopeptidase activity"/>
    <property type="evidence" value="ECO:0007669"/>
    <property type="project" value="UniProtKB-KW"/>
</dbReference>
<dbReference type="OrthoDB" id="5460360at2"/>
<dbReference type="GO" id="GO:0016020">
    <property type="term" value="C:membrane"/>
    <property type="evidence" value="ECO:0007669"/>
    <property type="project" value="InterPro"/>
</dbReference>
<dbReference type="EMBL" id="PZJG01000001">
    <property type="protein sequence ID" value="RAK50223.1"/>
    <property type="molecule type" value="Genomic_DNA"/>
</dbReference>
<keyword evidence="1" id="KW-0812">Transmembrane</keyword>
<keyword evidence="2" id="KW-0645">Protease</keyword>
<dbReference type="PANTHER" id="PTHR38457:SF1">
    <property type="entry name" value="REGULATOR ABRB-RELATED"/>
    <property type="match status" value="1"/>
</dbReference>
<feature type="transmembrane region" description="Helical" evidence="1">
    <location>
        <begin position="138"/>
        <end position="162"/>
    </location>
</feature>
<dbReference type="InterPro" id="IPR007820">
    <property type="entry name" value="AbrB_fam"/>
</dbReference>
<feature type="transmembrane region" description="Helical" evidence="1">
    <location>
        <begin position="218"/>
        <end position="244"/>
    </location>
</feature>